<dbReference type="Proteomes" id="UP000190409">
    <property type="component" value="Unassembled WGS sequence"/>
</dbReference>
<keyword evidence="1 6" id="KW-0645">Protease</keyword>
<evidence type="ECO:0000259" key="8">
    <source>
        <dbReference type="Pfam" id="PF08439"/>
    </source>
</evidence>
<dbReference type="CDD" id="cd09609">
    <property type="entry name" value="M3B_PepF"/>
    <property type="match status" value="1"/>
</dbReference>
<feature type="domain" description="Peptidase M3A/M3B catalytic" evidence="7">
    <location>
        <begin position="204"/>
        <end position="584"/>
    </location>
</feature>
<dbReference type="GO" id="GO:0006508">
    <property type="term" value="P:proteolysis"/>
    <property type="evidence" value="ECO:0007669"/>
    <property type="project" value="UniProtKB-KW"/>
</dbReference>
<dbReference type="Gene3D" id="1.20.140.70">
    <property type="entry name" value="Oligopeptidase f, N-terminal domain"/>
    <property type="match status" value="1"/>
</dbReference>
<gene>
    <name evidence="9" type="ORF">BWX42_01755</name>
</gene>
<comment type="caution">
    <text evidence="9">The sequence shown here is derived from an EMBL/GenBank/DDBJ whole genome shotgun (WGS) entry which is preliminary data.</text>
</comment>
<dbReference type="InterPro" id="IPR004438">
    <property type="entry name" value="Peptidase_M3B"/>
</dbReference>
<keyword evidence="2 6" id="KW-0479">Metal-binding</keyword>
<evidence type="ECO:0000256" key="2">
    <source>
        <dbReference type="ARBA" id="ARBA00022723"/>
    </source>
</evidence>
<dbReference type="InterPro" id="IPR013647">
    <property type="entry name" value="OligopepF_N_dom"/>
</dbReference>
<dbReference type="GO" id="GO:0004222">
    <property type="term" value="F:metalloendopeptidase activity"/>
    <property type="evidence" value="ECO:0007669"/>
    <property type="project" value="UniProtKB-UniRule"/>
</dbReference>
<dbReference type="GO" id="GO:0046872">
    <property type="term" value="F:metal ion binding"/>
    <property type="evidence" value="ECO:0007669"/>
    <property type="project" value="UniProtKB-UniRule"/>
</dbReference>
<evidence type="ECO:0000313" key="10">
    <source>
        <dbReference type="Proteomes" id="UP000190409"/>
    </source>
</evidence>
<comment type="cofactor">
    <cofactor evidence="6">
        <name>Zn(2+)</name>
        <dbReference type="ChEBI" id="CHEBI:29105"/>
    </cofactor>
    <text evidence="6">Binds 1 zinc ion.</text>
</comment>
<accession>A0A1S8KMG2</accession>
<evidence type="ECO:0000256" key="5">
    <source>
        <dbReference type="ARBA" id="ARBA00023049"/>
    </source>
</evidence>
<dbReference type="InterPro" id="IPR034009">
    <property type="entry name" value="M3B_PepF_4"/>
</dbReference>
<name>A0A1S8KMG2_9LACT</name>
<comment type="function">
    <text evidence="6">Has oligopeptidase activity and degrades a variety of small bioactive peptides.</text>
</comment>
<dbReference type="SUPFAM" id="SSF55486">
    <property type="entry name" value="Metalloproteases ('zincins'), catalytic domain"/>
    <property type="match status" value="1"/>
</dbReference>
<keyword evidence="5 6" id="KW-0482">Metalloprotease</keyword>
<sequence>MYVSETLQERSQVSAALKWDLSAIFESERAFEETLEQLGGKAKEFKDQYAGRLTEAGIILESIQGYESIQSLTSRVYDYAFLPTSVDITDAESQKRVQRVSNELAKLGAILSFYESELMEAEEATLDAVVALDARYEPFIREVKKGKAHKLPAVVEEALANLSPVLDSHAELFEQIRSADADFGTFEANGKQHDLSFVGYEEGYMYSEDGEIRRQSYDQFNQVLGQYQHTAATNYYNHVMKEKTLATMRGYDSVIDYLLDSQDVDRAMYDRQIDLIMSDFAPVMRKYITHVKEEQGLDKMTYADLKLDLDPDYTETLTIDESRKVIAQAVEVLGDDYVDIMMRAYDENWIDFARNKGKRSGAFCSTPADTHPYIMLSYSGLLSDAYTLIHELGHAGHFHYVYQEQVLTAGRPSLYLIEAPSTFNELLLSDYLRKDADSPRKERSIIAKMISKTYFQNFVTHLLEADFQRKVYERIDAGQGFDANVLNELKRETLEAFWGDAVEIEPGAELTWMRQVHYFYGLYPYTYSAGLTIATQAFLKLKAGELEAENWLDFLKLGGRQLPKDAAKVAGVDVGSDQALKDTIAYLDESVDRMIELTTQI</sequence>
<comment type="similarity">
    <text evidence="6">Belongs to the peptidase M3B family.</text>
</comment>
<feature type="domain" description="Oligopeptidase F N-terminal" evidence="8">
    <location>
        <begin position="117"/>
        <end position="183"/>
    </location>
</feature>
<dbReference type="InterPro" id="IPR001567">
    <property type="entry name" value="Pept_M3A_M3B_dom"/>
</dbReference>
<proteinExistence type="inferred from homology"/>
<keyword evidence="3 6" id="KW-0378">Hydrolase</keyword>
<dbReference type="Pfam" id="PF08439">
    <property type="entry name" value="Peptidase_M3_N"/>
    <property type="match status" value="1"/>
</dbReference>
<organism evidence="9 10">
    <name type="scientific">Dolosigranulum pigrum</name>
    <dbReference type="NCBI Taxonomy" id="29394"/>
    <lineage>
        <taxon>Bacteria</taxon>
        <taxon>Bacillati</taxon>
        <taxon>Bacillota</taxon>
        <taxon>Bacilli</taxon>
        <taxon>Lactobacillales</taxon>
        <taxon>Carnobacteriaceae</taxon>
        <taxon>Dolosigranulum</taxon>
    </lineage>
</organism>
<evidence type="ECO:0000256" key="3">
    <source>
        <dbReference type="ARBA" id="ARBA00022801"/>
    </source>
</evidence>
<dbReference type="NCBIfam" id="TIGR00181">
    <property type="entry name" value="pepF"/>
    <property type="match status" value="1"/>
</dbReference>
<evidence type="ECO:0000256" key="6">
    <source>
        <dbReference type="RuleBase" id="RU368091"/>
    </source>
</evidence>
<protein>
    <recommendedName>
        <fullName evidence="6">Oligopeptidase F</fullName>
        <ecNumber evidence="6">3.4.24.-</ecNumber>
    </recommendedName>
</protein>
<dbReference type="Gene3D" id="1.10.1370.20">
    <property type="entry name" value="Oligoendopeptidase f, C-terminal domain"/>
    <property type="match status" value="1"/>
</dbReference>
<evidence type="ECO:0000256" key="4">
    <source>
        <dbReference type="ARBA" id="ARBA00022833"/>
    </source>
</evidence>
<evidence type="ECO:0000313" key="9">
    <source>
        <dbReference type="EMBL" id="OOL80675.1"/>
    </source>
</evidence>
<evidence type="ECO:0000259" key="7">
    <source>
        <dbReference type="Pfam" id="PF01432"/>
    </source>
</evidence>
<dbReference type="EC" id="3.4.24.-" evidence="6"/>
<dbReference type="Pfam" id="PF01432">
    <property type="entry name" value="Peptidase_M3"/>
    <property type="match status" value="1"/>
</dbReference>
<dbReference type="InterPro" id="IPR042088">
    <property type="entry name" value="OligoPept_F_C"/>
</dbReference>
<dbReference type="EMBL" id="MUYF01000003">
    <property type="protein sequence ID" value="OOL80675.1"/>
    <property type="molecule type" value="Genomic_DNA"/>
</dbReference>
<evidence type="ECO:0000256" key="1">
    <source>
        <dbReference type="ARBA" id="ARBA00022670"/>
    </source>
</evidence>
<dbReference type="AlphaFoldDB" id="A0A1S8KMG2"/>
<keyword evidence="4 6" id="KW-0862">Zinc</keyword>
<reference evidence="9 10" key="1">
    <citation type="submission" date="2017-01" db="EMBL/GenBank/DDBJ databases">
        <title>Complete Genome Sequence of Dolosigranulum pigrum isolated from a Patient with interstitial lung disease.</title>
        <authorList>
            <person name="Mukhopadhyay R."/>
            <person name="Joaquin J."/>
            <person name="Hogue R."/>
            <person name="Fitzgerald S."/>
            <person name="Jospin G."/>
            <person name="Eisen J.A."/>
            <person name="Chaturvedi V."/>
        </authorList>
    </citation>
    <scope>NUCLEOTIDE SEQUENCE [LARGE SCALE GENOMIC DNA]</scope>
    <source>
        <strain evidence="9 10">15S00348</strain>
    </source>
</reference>